<keyword evidence="1" id="KW-0472">Membrane</keyword>
<feature type="transmembrane region" description="Helical" evidence="1">
    <location>
        <begin position="20"/>
        <end position="43"/>
    </location>
</feature>
<comment type="caution">
    <text evidence="2">The sequence shown here is derived from an EMBL/GenBank/DDBJ whole genome shotgun (WGS) entry which is preliminary data.</text>
</comment>
<keyword evidence="3" id="KW-1185">Reference proteome</keyword>
<sequence>MCKCLTTQVACCCCNCALSLLLSVIFFIVIALIIIAVACYFGLYKVDDDSELGHVFGTINDLSNKAKDKITN</sequence>
<reference evidence="2" key="1">
    <citation type="submission" date="2022-07" db="EMBL/GenBank/DDBJ databases">
        <authorList>
            <person name="Trinca V."/>
            <person name="Uliana J.V.C."/>
            <person name="Torres T.T."/>
            <person name="Ward R.J."/>
            <person name="Monesi N."/>
        </authorList>
    </citation>
    <scope>NUCLEOTIDE SEQUENCE</scope>
    <source>
        <strain evidence="2">HSMRA1968</strain>
        <tissue evidence="2">Whole embryos</tissue>
    </source>
</reference>
<dbReference type="Proteomes" id="UP001151699">
    <property type="component" value="Chromosome A"/>
</dbReference>
<gene>
    <name evidence="2" type="ORF">Bhyg_02000</name>
</gene>
<name>A0A9Q0NC55_9DIPT</name>
<keyword evidence="1" id="KW-1133">Transmembrane helix</keyword>
<evidence type="ECO:0000313" key="2">
    <source>
        <dbReference type="EMBL" id="KAJ6646786.1"/>
    </source>
</evidence>
<keyword evidence="1" id="KW-0812">Transmembrane</keyword>
<organism evidence="2 3">
    <name type="scientific">Pseudolycoriella hygida</name>
    <dbReference type="NCBI Taxonomy" id="35572"/>
    <lineage>
        <taxon>Eukaryota</taxon>
        <taxon>Metazoa</taxon>
        <taxon>Ecdysozoa</taxon>
        <taxon>Arthropoda</taxon>
        <taxon>Hexapoda</taxon>
        <taxon>Insecta</taxon>
        <taxon>Pterygota</taxon>
        <taxon>Neoptera</taxon>
        <taxon>Endopterygota</taxon>
        <taxon>Diptera</taxon>
        <taxon>Nematocera</taxon>
        <taxon>Sciaroidea</taxon>
        <taxon>Sciaridae</taxon>
        <taxon>Pseudolycoriella</taxon>
    </lineage>
</organism>
<protein>
    <recommendedName>
        <fullName evidence="4">Protein midgut expression 1</fullName>
    </recommendedName>
</protein>
<evidence type="ECO:0000313" key="3">
    <source>
        <dbReference type="Proteomes" id="UP001151699"/>
    </source>
</evidence>
<evidence type="ECO:0008006" key="4">
    <source>
        <dbReference type="Google" id="ProtNLM"/>
    </source>
</evidence>
<dbReference type="AlphaFoldDB" id="A0A9Q0NC55"/>
<dbReference type="EMBL" id="WJQU01000001">
    <property type="protein sequence ID" value="KAJ6646786.1"/>
    <property type="molecule type" value="Genomic_DNA"/>
</dbReference>
<evidence type="ECO:0000256" key="1">
    <source>
        <dbReference type="SAM" id="Phobius"/>
    </source>
</evidence>
<proteinExistence type="predicted"/>
<accession>A0A9Q0NC55</accession>